<dbReference type="Gene3D" id="1.10.287.610">
    <property type="entry name" value="Helix hairpin bin"/>
    <property type="match status" value="1"/>
</dbReference>
<feature type="domain" description="BRCT" evidence="11">
    <location>
        <begin position="588"/>
        <end position="664"/>
    </location>
</feature>
<evidence type="ECO:0000256" key="5">
    <source>
        <dbReference type="ARBA" id="ARBA00022833"/>
    </source>
</evidence>
<keyword evidence="6 10" id="KW-0460">Magnesium</keyword>
<dbReference type="NCBIfam" id="NF005932">
    <property type="entry name" value="PRK07956.1"/>
    <property type="match status" value="1"/>
</dbReference>
<feature type="binding site" evidence="10">
    <location>
        <begin position="83"/>
        <end position="84"/>
    </location>
    <ligand>
        <name>NAD(+)</name>
        <dbReference type="ChEBI" id="CHEBI:57540"/>
    </ligand>
</feature>
<dbReference type="CDD" id="cd17748">
    <property type="entry name" value="BRCT_DNA_ligase_like"/>
    <property type="match status" value="1"/>
</dbReference>
<feature type="binding site" evidence="10">
    <location>
        <position position="286"/>
    </location>
    <ligand>
        <name>NAD(+)</name>
        <dbReference type="ChEBI" id="CHEBI:57540"/>
    </ligand>
</feature>
<comment type="similarity">
    <text evidence="10">Belongs to the NAD-dependent DNA ligase family. LigA subfamily.</text>
</comment>
<dbReference type="InterPro" id="IPR013840">
    <property type="entry name" value="DNAligase_N"/>
</dbReference>
<organism evidence="12 13">
    <name type="scientific">Mycoplasma putrefaciens (strain ATCC 15718 / NCTC 10155 / C30 KS-1 / KS-1)</name>
    <dbReference type="NCBI Taxonomy" id="743965"/>
    <lineage>
        <taxon>Bacteria</taxon>
        <taxon>Bacillati</taxon>
        <taxon>Mycoplasmatota</taxon>
        <taxon>Mollicutes</taxon>
        <taxon>Mycoplasmataceae</taxon>
        <taxon>Mycoplasma</taxon>
    </lineage>
</organism>
<dbReference type="PROSITE" id="PS01055">
    <property type="entry name" value="DNA_LIGASE_N1"/>
    <property type="match status" value="1"/>
</dbReference>
<feature type="binding site" evidence="10">
    <location>
        <position position="404"/>
    </location>
    <ligand>
        <name>Zn(2+)</name>
        <dbReference type="ChEBI" id="CHEBI:29105"/>
    </ligand>
</feature>
<dbReference type="InterPro" id="IPR041663">
    <property type="entry name" value="DisA/LigA_HHH"/>
</dbReference>
<dbReference type="HAMAP" id="MF_01588">
    <property type="entry name" value="DNA_ligase_A"/>
    <property type="match status" value="1"/>
</dbReference>
<dbReference type="SMART" id="SM00532">
    <property type="entry name" value="LIGANc"/>
    <property type="match status" value="1"/>
</dbReference>
<feature type="binding site" evidence="10">
    <location>
        <position position="310"/>
    </location>
    <ligand>
        <name>NAD(+)</name>
        <dbReference type="ChEBI" id="CHEBI:57540"/>
    </ligand>
</feature>
<comment type="function">
    <text evidence="10">DNA ligase that catalyzes the formation of phosphodiester linkages between 5'-phosphoryl and 3'-hydroxyl groups in double-stranded DNA using NAD as a coenzyme and as the energy source for the reaction. It is essential for DNA replication and repair of damaged DNA.</text>
</comment>
<dbReference type="Gene3D" id="3.40.50.10190">
    <property type="entry name" value="BRCT domain"/>
    <property type="match status" value="1"/>
</dbReference>
<evidence type="ECO:0000256" key="4">
    <source>
        <dbReference type="ARBA" id="ARBA00022763"/>
    </source>
</evidence>
<dbReference type="EC" id="6.5.1.2" evidence="10"/>
<dbReference type="NCBIfam" id="TIGR00575">
    <property type="entry name" value="dnlj"/>
    <property type="match status" value="1"/>
</dbReference>
<dbReference type="Pfam" id="PF12826">
    <property type="entry name" value="HHH_2"/>
    <property type="match status" value="1"/>
</dbReference>
<dbReference type="InterPro" id="IPR036420">
    <property type="entry name" value="BRCT_dom_sf"/>
</dbReference>
<dbReference type="EMBL" id="CP003021">
    <property type="protein sequence ID" value="AEM68966.1"/>
    <property type="molecule type" value="Genomic_DNA"/>
</dbReference>
<sequence length="664" mass="75554">MNKQQALLEINQLKEQLNKWSYQYYVLDNPTVDDAEYDQLLVKLISLERKYPELITLDSPSQRVGGTVIDAFKKVQHQSAMLSLNNVFSFKEFLDFNQQIAKVTNTIENSYFAELKIDGLSISLVYENGVLTTAATRGDGIIGEDVTVNVKTIKSIPLTINKKSRVEIRGEIYLSKSEFEKINHERILNQEQLFSNPRNAAAGTLRQLDSAIVAKRKLDAFLYYYLADDSENLTQQQSIAKLKELGFKTNPECMLCSNLDQVKDYIDKYTKLKDQLDYQIDGIVFKLNDKQLQQQVGYTVKAPKWATAYKFPSEIKTTKLLDIFPTVGRTGKITYNAKLEPVKLMGTLVSAASLHNAEFIKSKDLRINGYVKVKKAGDIIPEVLQPIIDPDFVNLKKWKPDLYCPACFSLLEKNDNEVDQFCINLSCPRQAIRCLQHFVSRNATNIVGLGDQLIITLFENKILTNILDIYYLDQHKEQILNLEGFAQKKYDNLIKAIDQSKSTSFDKVLFGLGIRHIGQKNARILSKHFKSIDNLKNATFEQLISIDSIGPVMAQSIVDWFQIRENIKLIEELKLVGLNFSYLDSQISQGSTIANKTFVITGTLSQKRQYFEEIILDNLGKVTSSITSKTDYLLAGENAGSKLKKAQDLQIKIINEQEFYNLLK</sequence>
<dbReference type="PIRSF" id="PIRSF001604">
    <property type="entry name" value="LigA"/>
    <property type="match status" value="1"/>
</dbReference>
<dbReference type="InterPro" id="IPR018239">
    <property type="entry name" value="DNA_ligase_AS"/>
</dbReference>
<dbReference type="PANTHER" id="PTHR23389">
    <property type="entry name" value="CHROMOSOME TRANSMISSION FIDELITY FACTOR 18"/>
    <property type="match status" value="1"/>
</dbReference>
<dbReference type="AlphaFoldDB" id="A0A7U3ZSY2"/>
<dbReference type="CDD" id="cd00114">
    <property type="entry name" value="LIGANc"/>
    <property type="match status" value="1"/>
</dbReference>
<dbReference type="PANTHER" id="PTHR23389:SF9">
    <property type="entry name" value="DNA LIGASE"/>
    <property type="match status" value="1"/>
</dbReference>
<comment type="cofactor">
    <cofactor evidence="10">
        <name>Mg(2+)</name>
        <dbReference type="ChEBI" id="CHEBI:18420"/>
    </cofactor>
    <cofactor evidence="10">
        <name>Mn(2+)</name>
        <dbReference type="ChEBI" id="CHEBI:29035"/>
    </cofactor>
</comment>
<dbReference type="PROSITE" id="PS50172">
    <property type="entry name" value="BRCT"/>
    <property type="match status" value="1"/>
</dbReference>
<evidence type="ECO:0000256" key="1">
    <source>
        <dbReference type="ARBA" id="ARBA00022598"/>
    </source>
</evidence>
<evidence type="ECO:0000256" key="3">
    <source>
        <dbReference type="ARBA" id="ARBA00022723"/>
    </source>
</evidence>
<evidence type="ECO:0000256" key="9">
    <source>
        <dbReference type="ARBA" id="ARBA00034005"/>
    </source>
</evidence>
<reference evidence="12 13" key="1">
    <citation type="journal article" date="2011" name="J. Bacteriol.">
        <title>Genome Sequence of Mycoplasma putrefaciens Type Strain KS1.</title>
        <authorList>
            <person name="Calcutt M.J."/>
            <person name="Foecking M.F."/>
        </authorList>
    </citation>
    <scope>NUCLEOTIDE SEQUENCE [LARGE SCALE GENOMIC DNA]</scope>
    <source>
        <strain evidence="13">ATCC 15718 / NCTC 10155 / C30 KS-1 / KS-1</strain>
    </source>
</reference>
<dbReference type="InterPro" id="IPR004150">
    <property type="entry name" value="NAD_DNA_ligase_OB"/>
</dbReference>
<dbReference type="FunFam" id="1.10.287.610:FF:000002">
    <property type="entry name" value="DNA ligase"/>
    <property type="match status" value="1"/>
</dbReference>
<protein>
    <recommendedName>
        <fullName evidence="10">DNA ligase</fullName>
        <ecNumber evidence="10">6.5.1.2</ecNumber>
    </recommendedName>
    <alternativeName>
        <fullName evidence="10">Polydeoxyribonucleotide synthase [NAD(+)]</fullName>
    </alternativeName>
</protein>
<dbReference type="InterPro" id="IPR012340">
    <property type="entry name" value="NA-bd_OB-fold"/>
</dbReference>
<name>A0A7U3ZSY2_MYCPK</name>
<keyword evidence="8 10" id="KW-0234">DNA repair</keyword>
<dbReference type="GO" id="GO:0003911">
    <property type="term" value="F:DNA ligase (NAD+) activity"/>
    <property type="evidence" value="ECO:0007669"/>
    <property type="project" value="UniProtKB-UniRule"/>
</dbReference>
<feature type="active site" description="N6-AMP-lysine intermediate" evidence="10">
    <location>
        <position position="116"/>
    </location>
</feature>
<keyword evidence="5 10" id="KW-0862">Zinc</keyword>
<dbReference type="SUPFAM" id="SSF50249">
    <property type="entry name" value="Nucleic acid-binding proteins"/>
    <property type="match status" value="1"/>
</dbReference>
<dbReference type="InterPro" id="IPR001679">
    <property type="entry name" value="DNA_ligase"/>
</dbReference>
<dbReference type="Proteomes" id="UP000008907">
    <property type="component" value="Chromosome"/>
</dbReference>
<dbReference type="GO" id="GO:0006281">
    <property type="term" value="P:DNA repair"/>
    <property type="evidence" value="ECO:0007669"/>
    <property type="project" value="UniProtKB-KW"/>
</dbReference>
<dbReference type="Gene3D" id="2.40.50.140">
    <property type="entry name" value="Nucleic acid-binding proteins"/>
    <property type="match status" value="1"/>
</dbReference>
<feature type="binding site" evidence="10">
    <location>
        <position position="137"/>
    </location>
    <ligand>
        <name>NAD(+)</name>
        <dbReference type="ChEBI" id="CHEBI:57540"/>
    </ligand>
</feature>
<gene>
    <name evidence="10 12" type="primary">ligA</name>
    <name evidence="12" type="ordered locus">MPUT_0626</name>
</gene>
<dbReference type="GO" id="GO:0046872">
    <property type="term" value="F:metal ion binding"/>
    <property type="evidence" value="ECO:0007669"/>
    <property type="project" value="UniProtKB-KW"/>
</dbReference>
<dbReference type="SMART" id="SM00292">
    <property type="entry name" value="BRCT"/>
    <property type="match status" value="1"/>
</dbReference>
<dbReference type="SUPFAM" id="SSF47781">
    <property type="entry name" value="RuvA domain 2-like"/>
    <property type="match status" value="1"/>
</dbReference>
<dbReference type="Gene3D" id="1.10.150.20">
    <property type="entry name" value="5' to 3' exonuclease, C-terminal subdomain"/>
    <property type="match status" value="2"/>
</dbReference>
<evidence type="ECO:0000256" key="8">
    <source>
        <dbReference type="ARBA" id="ARBA00023204"/>
    </source>
</evidence>
<dbReference type="Pfam" id="PF03120">
    <property type="entry name" value="OB_DNA_ligase"/>
    <property type="match status" value="1"/>
</dbReference>
<evidence type="ECO:0000256" key="2">
    <source>
        <dbReference type="ARBA" id="ARBA00022705"/>
    </source>
</evidence>
<keyword evidence="10" id="KW-0464">Manganese</keyword>
<evidence type="ECO:0000256" key="10">
    <source>
        <dbReference type="HAMAP-Rule" id="MF_01588"/>
    </source>
</evidence>
<dbReference type="FunFam" id="1.10.150.20:FF:000006">
    <property type="entry name" value="DNA ligase"/>
    <property type="match status" value="1"/>
</dbReference>
<feature type="binding site" evidence="10">
    <location>
        <position position="427"/>
    </location>
    <ligand>
        <name>Zn(2+)</name>
        <dbReference type="ChEBI" id="CHEBI:29105"/>
    </ligand>
</feature>
<dbReference type="Gene3D" id="3.30.470.30">
    <property type="entry name" value="DNA ligase/mRNA capping enzyme"/>
    <property type="match status" value="1"/>
</dbReference>
<evidence type="ECO:0000259" key="11">
    <source>
        <dbReference type="PROSITE" id="PS50172"/>
    </source>
</evidence>
<dbReference type="InterPro" id="IPR001357">
    <property type="entry name" value="BRCT_dom"/>
</dbReference>
<dbReference type="GO" id="GO:0005829">
    <property type="term" value="C:cytosol"/>
    <property type="evidence" value="ECO:0007669"/>
    <property type="project" value="TreeGrafter"/>
</dbReference>
<comment type="catalytic activity">
    <reaction evidence="9 10">
        <text>NAD(+) + (deoxyribonucleotide)n-3'-hydroxyl + 5'-phospho-(deoxyribonucleotide)m = (deoxyribonucleotide)n+m + AMP + beta-nicotinamide D-nucleotide.</text>
        <dbReference type="EC" id="6.5.1.2"/>
    </reaction>
</comment>
<dbReference type="KEGG" id="mpf:MPUT_0626"/>
<keyword evidence="1 10" id="KW-0436">Ligase</keyword>
<keyword evidence="2 10" id="KW-0235">DNA replication</keyword>
<proteinExistence type="inferred from homology"/>
<evidence type="ECO:0000313" key="13">
    <source>
        <dbReference type="Proteomes" id="UP000008907"/>
    </source>
</evidence>
<dbReference type="FunFam" id="3.30.470.30:FF:000001">
    <property type="entry name" value="DNA ligase"/>
    <property type="match status" value="1"/>
</dbReference>
<dbReference type="InterPro" id="IPR004149">
    <property type="entry name" value="Znf_DNAligase_C4"/>
</dbReference>
<feature type="binding site" evidence="10">
    <location>
        <position position="114"/>
    </location>
    <ligand>
        <name>NAD(+)</name>
        <dbReference type="ChEBI" id="CHEBI:57540"/>
    </ligand>
</feature>
<feature type="binding site" evidence="10">
    <location>
        <position position="171"/>
    </location>
    <ligand>
        <name>NAD(+)</name>
        <dbReference type="ChEBI" id="CHEBI:57540"/>
    </ligand>
</feature>
<dbReference type="InterPro" id="IPR010994">
    <property type="entry name" value="RuvA_2-like"/>
</dbReference>
<evidence type="ECO:0000256" key="7">
    <source>
        <dbReference type="ARBA" id="ARBA00023027"/>
    </source>
</evidence>
<dbReference type="RefSeq" id="WP_014035321.1">
    <property type="nucleotide sequence ID" value="NC_015946.1"/>
</dbReference>
<dbReference type="SUPFAM" id="SSF52113">
    <property type="entry name" value="BRCT domain"/>
    <property type="match status" value="1"/>
</dbReference>
<dbReference type="Pfam" id="PF03119">
    <property type="entry name" value="DNA_ligase_ZBD"/>
    <property type="match status" value="1"/>
</dbReference>
<keyword evidence="7 10" id="KW-0520">NAD</keyword>
<dbReference type="Pfam" id="PF00533">
    <property type="entry name" value="BRCT"/>
    <property type="match status" value="1"/>
</dbReference>
<evidence type="ECO:0000313" key="12">
    <source>
        <dbReference type="EMBL" id="AEM68966.1"/>
    </source>
</evidence>
<dbReference type="Pfam" id="PF01653">
    <property type="entry name" value="DNA_ligase_aden"/>
    <property type="match status" value="1"/>
</dbReference>
<accession>A0A7U3ZSY2</accession>
<feature type="binding site" evidence="10">
    <location>
        <position position="407"/>
    </location>
    <ligand>
        <name>Zn(2+)</name>
        <dbReference type="ChEBI" id="CHEBI:29105"/>
    </ligand>
</feature>
<dbReference type="InterPro" id="IPR013839">
    <property type="entry name" value="DNAligase_adenylation"/>
</dbReference>
<keyword evidence="3 10" id="KW-0479">Metal-binding</keyword>
<feature type="binding site" evidence="10">
    <location>
        <begin position="34"/>
        <end position="38"/>
    </location>
    <ligand>
        <name>NAD(+)</name>
        <dbReference type="ChEBI" id="CHEBI:57540"/>
    </ligand>
</feature>
<dbReference type="SUPFAM" id="SSF56091">
    <property type="entry name" value="DNA ligase/mRNA capping enzyme, catalytic domain"/>
    <property type="match status" value="1"/>
</dbReference>
<evidence type="ECO:0000256" key="6">
    <source>
        <dbReference type="ARBA" id="ARBA00022842"/>
    </source>
</evidence>
<keyword evidence="4 10" id="KW-0227">DNA damage</keyword>
<feature type="binding site" evidence="10">
    <location>
        <position position="422"/>
    </location>
    <ligand>
        <name>Zn(2+)</name>
        <dbReference type="ChEBI" id="CHEBI:29105"/>
    </ligand>
</feature>
<dbReference type="GO" id="GO:0006260">
    <property type="term" value="P:DNA replication"/>
    <property type="evidence" value="ECO:0007669"/>
    <property type="project" value="UniProtKB-KW"/>
</dbReference>